<dbReference type="Proteomes" id="UP001082703">
    <property type="component" value="Unassembled WGS sequence"/>
</dbReference>
<name>A0ABT4BWW5_9FIRM</name>
<evidence type="ECO:0000313" key="3">
    <source>
        <dbReference type="Proteomes" id="UP001082703"/>
    </source>
</evidence>
<feature type="signal peptide" evidence="1">
    <location>
        <begin position="1"/>
        <end position="29"/>
    </location>
</feature>
<keyword evidence="1" id="KW-0732">Signal</keyword>
<dbReference type="RefSeq" id="WP_268058482.1">
    <property type="nucleotide sequence ID" value="NZ_JAPOHA010000008.1"/>
</dbReference>
<evidence type="ECO:0000313" key="2">
    <source>
        <dbReference type="EMBL" id="MCY1714431.1"/>
    </source>
</evidence>
<feature type="chain" id="PRO_5045603627" evidence="1">
    <location>
        <begin position="30"/>
        <end position="947"/>
    </location>
</feature>
<sequence>MKKITGKVVSLVLALALVVSSFSANFAFASTKSMAGVVTDTYADDLYLCNNGTSREIDLNKFLTSNNDFNMETKNHKDVDDVKVSSISHISGDRLVSLRLANSDDEAYLKLKSSTKSGTEVISVLFKADYSDEDGNEYTVKANQKLTVHVYDKGQIVFGKDGKNALGKGIDDLDDIAMTAGSTVQVGVWVAKPANDTECFADFDPAPSVYLSDKTRNFKDSGYVLDITSGDSDFHFFKDSGTGAAQIQDDPTETATALSGALEATIGKAKDGKITGDASTGNVTITAKKLVEDTSSKGVKTYKASSDSDDKYTLKAKIAKKVDLDALKKYDSNKDYKSASYTIKKTDGKSVLEGLFQFDGKTAVVTDKEINFPKGTDKVTVDEDVNVKKISGNMNTLIVGDCNIGSIDIDRGDVTVDEGKVGDISIGDTAPAAATVSITDGAKVGNIDITDADDTAENVKIDGSTTGTIKTDGDVEITTSDDDHTATTGEITATKVKVNADEAKISIAGLKASDEDAEFSLYNSDNMELTVGKVDFDYYTDAKLYLGNEDDEDDAFTGSIPAPINAADGSIETKNEDTNVTINGKVDIDTISVDSDSTITFKDDVKVGTLDGDGTMVVTPGKLYVKESASSTKLKLAGNVAVGTVVLKADAGNVDADDLNCYGFTLEKSTASNVDTFKIKSVSFAGLQINKTASSIAKGYSETFTASAYPTGTAIPAGYTVKWDLDGGSSDVFTMTATGNTATVKVNSIDATFTSENHTTLTATLYDADGYEVDDYDVAKCEINATAVPAATIDTTHDFSVAQGASYQFKVTSTTTPSFTVGTQGVFNVALASKNGNDYFYKITAVGKVGSSTGVYLNGTKVCVVSVKAPAFTCDTNKDITVKGSYQVKVTATATPTFSVGTAGVFKASFVKKVGNDYFYKIESVGKAGAKAGIFVNGVKVFVATVG</sequence>
<accession>A0ABT4BWW5</accession>
<keyword evidence="3" id="KW-1185">Reference proteome</keyword>
<comment type="caution">
    <text evidence="2">The sequence shown here is derived from an EMBL/GenBank/DDBJ whole genome shotgun (WGS) entry which is preliminary data.</text>
</comment>
<reference evidence="2 3" key="1">
    <citation type="submission" date="2022-11" db="EMBL/GenBank/DDBJ databases">
        <authorList>
            <person name="Caiyu Z."/>
        </authorList>
    </citation>
    <scope>NUCLEOTIDE SEQUENCE [LARGE SCALE GENOMIC DNA]</scope>
    <source>
        <strain evidence="2 3">YR-4</strain>
    </source>
</reference>
<protein>
    <submittedName>
        <fullName evidence="2">Uncharacterized protein</fullName>
    </submittedName>
</protein>
<proteinExistence type="predicted"/>
<evidence type="ECO:0000256" key="1">
    <source>
        <dbReference type="SAM" id="SignalP"/>
    </source>
</evidence>
<gene>
    <name evidence="2" type="ORF">OUY18_09195</name>
</gene>
<organism evidence="2 3">
    <name type="scientific">Caproiciproducens galactitolivorans</name>
    <dbReference type="NCBI Taxonomy" id="642589"/>
    <lineage>
        <taxon>Bacteria</taxon>
        <taxon>Bacillati</taxon>
        <taxon>Bacillota</taxon>
        <taxon>Clostridia</taxon>
        <taxon>Eubacteriales</taxon>
        <taxon>Acutalibacteraceae</taxon>
        <taxon>Caproiciproducens</taxon>
    </lineage>
</organism>
<dbReference type="EMBL" id="JAPOHA010000008">
    <property type="protein sequence ID" value="MCY1714431.1"/>
    <property type="molecule type" value="Genomic_DNA"/>
</dbReference>